<feature type="domain" description="5'-Nucleotidase C-terminal" evidence="2">
    <location>
        <begin position="35"/>
        <end position="180"/>
    </location>
</feature>
<gene>
    <name evidence="3" type="ORF">B1R32_101113</name>
</gene>
<dbReference type="InterPro" id="IPR006179">
    <property type="entry name" value="5_nucleotidase/apyrase"/>
</dbReference>
<dbReference type="GO" id="GO:0009166">
    <property type="term" value="P:nucleotide catabolic process"/>
    <property type="evidence" value="ECO:0007669"/>
    <property type="project" value="InterPro"/>
</dbReference>
<comment type="caution">
    <text evidence="3">The sequence shown here is derived from an EMBL/GenBank/DDBJ whole genome shotgun (WGS) entry which is preliminary data.</text>
</comment>
<dbReference type="SUPFAM" id="SSF55816">
    <property type="entry name" value="5'-nucleotidase (syn. UDP-sugar hydrolase), C-terminal domain"/>
    <property type="match status" value="1"/>
</dbReference>
<dbReference type="InParanoid" id="A0A2S8SX43"/>
<reference evidence="3 4" key="1">
    <citation type="journal article" date="2018" name="Syst. Appl. Microbiol.">
        <title>Abditibacterium utsteinense sp. nov., the first cultivated member of candidate phylum FBP, isolated from ice-free Antarctic soil samples.</title>
        <authorList>
            <person name="Tahon G."/>
            <person name="Tytgat B."/>
            <person name="Lebbe L."/>
            <person name="Carlier A."/>
            <person name="Willems A."/>
        </authorList>
    </citation>
    <scope>NUCLEOTIDE SEQUENCE [LARGE SCALE GENOMIC DNA]</scope>
    <source>
        <strain evidence="3 4">LMG 29911</strain>
    </source>
</reference>
<accession>A0A2S8SX43</accession>
<evidence type="ECO:0000256" key="1">
    <source>
        <dbReference type="SAM" id="SignalP"/>
    </source>
</evidence>
<dbReference type="InterPro" id="IPR008334">
    <property type="entry name" value="5'-Nucleotdase_C"/>
</dbReference>
<feature type="signal peptide" evidence="1">
    <location>
        <begin position="1"/>
        <end position="20"/>
    </location>
</feature>
<dbReference type="GO" id="GO:0030288">
    <property type="term" value="C:outer membrane-bounded periplasmic space"/>
    <property type="evidence" value="ECO:0007669"/>
    <property type="project" value="TreeGrafter"/>
</dbReference>
<evidence type="ECO:0000259" key="2">
    <source>
        <dbReference type="Pfam" id="PF02872"/>
    </source>
</evidence>
<feature type="chain" id="PRO_5015505487" evidence="1">
    <location>
        <begin position="21"/>
        <end position="221"/>
    </location>
</feature>
<dbReference type="PANTHER" id="PTHR11575">
    <property type="entry name" value="5'-NUCLEOTIDASE-RELATED"/>
    <property type="match status" value="1"/>
</dbReference>
<organism evidence="3 4">
    <name type="scientific">Abditibacterium utsteinense</name>
    <dbReference type="NCBI Taxonomy" id="1960156"/>
    <lineage>
        <taxon>Bacteria</taxon>
        <taxon>Pseudomonadati</taxon>
        <taxon>Abditibacteriota</taxon>
        <taxon>Abditibacteriia</taxon>
        <taxon>Abditibacteriales</taxon>
        <taxon>Abditibacteriaceae</taxon>
        <taxon>Abditibacterium</taxon>
    </lineage>
</organism>
<protein>
    <submittedName>
        <fullName evidence="3">5'-nucleotidase, C-terminal domain</fullName>
    </submittedName>
</protein>
<dbReference type="RefSeq" id="WP_105482115.1">
    <property type="nucleotide sequence ID" value="NZ_NIGF01000001.1"/>
</dbReference>
<dbReference type="PANTHER" id="PTHR11575:SF24">
    <property type="entry name" value="5'-NUCLEOTIDASE"/>
    <property type="match status" value="1"/>
</dbReference>
<proteinExistence type="predicted"/>
<evidence type="ECO:0000313" key="3">
    <source>
        <dbReference type="EMBL" id="PQV65373.1"/>
    </source>
</evidence>
<dbReference type="Proteomes" id="UP000237684">
    <property type="component" value="Unassembled WGS sequence"/>
</dbReference>
<sequence length="221" mass="22751">MKRLFQLVLLLAAAFCFVGAPVGTRPARAQSLGKASADFPNLKPNRQETAWGRLVADAVQSAGKADVALISAGALRSGTLEAGDVESTDLAALLSFGEDNVVTLSLSGAQIRAALERAASAFPTGSPAFLHCAGLSASFDAGAPSGKRVTSIRVAGRALDEAVTYATAMPVSLAEGAAGYFNIWSGAQARASNISLQDAIADVFREKKEIAPIESARFGPK</sequence>
<dbReference type="GO" id="GO:0008768">
    <property type="term" value="F:UDP-sugar diphosphatase activity"/>
    <property type="evidence" value="ECO:0007669"/>
    <property type="project" value="TreeGrafter"/>
</dbReference>
<dbReference type="InterPro" id="IPR036907">
    <property type="entry name" value="5'-Nucleotdase_C_sf"/>
</dbReference>
<keyword evidence="4" id="KW-1185">Reference proteome</keyword>
<dbReference type="AlphaFoldDB" id="A0A2S8SX43"/>
<dbReference type="GO" id="GO:0008253">
    <property type="term" value="F:5'-nucleotidase activity"/>
    <property type="evidence" value="ECO:0007669"/>
    <property type="project" value="TreeGrafter"/>
</dbReference>
<keyword evidence="1" id="KW-0732">Signal</keyword>
<dbReference type="OrthoDB" id="9803927at2"/>
<name>A0A2S8SX43_9BACT</name>
<dbReference type="Pfam" id="PF02872">
    <property type="entry name" value="5_nucleotid_C"/>
    <property type="match status" value="1"/>
</dbReference>
<dbReference type="EMBL" id="NIGF01000001">
    <property type="protein sequence ID" value="PQV65373.1"/>
    <property type="molecule type" value="Genomic_DNA"/>
</dbReference>
<evidence type="ECO:0000313" key="4">
    <source>
        <dbReference type="Proteomes" id="UP000237684"/>
    </source>
</evidence>
<dbReference type="Gene3D" id="3.90.780.10">
    <property type="entry name" value="5'-Nucleotidase, C-terminal domain"/>
    <property type="match status" value="1"/>
</dbReference>